<name>A0ABQ2QDR7_9GAMM</name>
<gene>
    <name evidence="7" type="ORF">GCM10009410_04120</name>
</gene>
<reference evidence="8" key="1">
    <citation type="journal article" date="2019" name="Int. J. Syst. Evol. Microbiol.">
        <title>The Global Catalogue of Microorganisms (GCM) 10K type strain sequencing project: providing services to taxonomists for standard genome sequencing and annotation.</title>
        <authorList>
            <consortium name="The Broad Institute Genomics Platform"/>
            <consortium name="The Broad Institute Genome Sequencing Center for Infectious Disease"/>
            <person name="Wu L."/>
            <person name="Ma J."/>
        </authorList>
    </citation>
    <scope>NUCLEOTIDE SEQUENCE [LARGE SCALE GENOMIC DNA]</scope>
    <source>
        <strain evidence="8">JCM 32305</strain>
    </source>
</reference>
<feature type="modified residue" description="4-aspartylphosphate" evidence="4">
    <location>
        <position position="66"/>
    </location>
</feature>
<evidence type="ECO:0000313" key="8">
    <source>
        <dbReference type="Proteomes" id="UP000654004"/>
    </source>
</evidence>
<accession>A0ABQ2QDR7</accession>
<dbReference type="PRINTS" id="PR00038">
    <property type="entry name" value="HTHLUXR"/>
</dbReference>
<feature type="domain" description="Response regulatory" evidence="6">
    <location>
        <begin position="17"/>
        <end position="131"/>
    </location>
</feature>
<keyword evidence="3" id="KW-0804">Transcription</keyword>
<dbReference type="Gene3D" id="1.10.10.10">
    <property type="entry name" value="Winged helix-like DNA-binding domain superfamily/Winged helix DNA-binding domain"/>
    <property type="match status" value="1"/>
</dbReference>
<protein>
    <submittedName>
        <fullName evidence="7">DNA-binding response regulator</fullName>
    </submittedName>
</protein>
<dbReference type="SMART" id="SM00448">
    <property type="entry name" value="REC"/>
    <property type="match status" value="1"/>
</dbReference>
<dbReference type="InterPro" id="IPR001789">
    <property type="entry name" value="Sig_transdc_resp-reg_receiver"/>
</dbReference>
<evidence type="ECO:0000313" key="7">
    <source>
        <dbReference type="EMBL" id="GGP75221.1"/>
    </source>
</evidence>
<keyword evidence="8" id="KW-1185">Reference proteome</keyword>
<sequence length="219" mass="24649">MSIYNNSHNEKALINGLVFIVDDEESVRKSLHNLLSSVGYQVQEFATAQAFLDTDLPKTPVCLILDMQMPDASGLDVAEKLSQNNITIPVIFLTGYGSIPLSVEAMKLGAQEFLTKPVNPDALLIAVDKALKWDRNNIQQRIEIADFTSRYQSLTPREKNVLEFIISGLLIKQIASELHVSEITIKVHKQKIMQKMFTKSLPELVRISERLNIISARTR</sequence>
<dbReference type="CDD" id="cd06170">
    <property type="entry name" value="LuxR_C_like"/>
    <property type="match status" value="1"/>
</dbReference>
<evidence type="ECO:0000256" key="1">
    <source>
        <dbReference type="ARBA" id="ARBA00023015"/>
    </source>
</evidence>
<evidence type="ECO:0000256" key="3">
    <source>
        <dbReference type="ARBA" id="ARBA00023163"/>
    </source>
</evidence>
<dbReference type="Pfam" id="PF00196">
    <property type="entry name" value="GerE"/>
    <property type="match status" value="1"/>
</dbReference>
<dbReference type="RefSeq" id="WP_229776981.1">
    <property type="nucleotide sequence ID" value="NZ_BMQW01000001.1"/>
</dbReference>
<dbReference type="Proteomes" id="UP000654004">
    <property type="component" value="Unassembled WGS sequence"/>
</dbReference>
<dbReference type="Gene3D" id="3.40.50.2300">
    <property type="match status" value="1"/>
</dbReference>
<dbReference type="InterPro" id="IPR000792">
    <property type="entry name" value="Tscrpt_reg_LuxR_C"/>
</dbReference>
<keyword evidence="2 7" id="KW-0238">DNA-binding</keyword>
<dbReference type="InterPro" id="IPR016032">
    <property type="entry name" value="Sig_transdc_resp-reg_C-effctor"/>
</dbReference>
<dbReference type="InterPro" id="IPR036388">
    <property type="entry name" value="WH-like_DNA-bd_sf"/>
</dbReference>
<evidence type="ECO:0000256" key="4">
    <source>
        <dbReference type="PROSITE-ProRule" id="PRU00169"/>
    </source>
</evidence>
<dbReference type="SUPFAM" id="SSF46894">
    <property type="entry name" value="C-terminal effector domain of the bipartite response regulators"/>
    <property type="match status" value="1"/>
</dbReference>
<dbReference type="PANTHER" id="PTHR44688">
    <property type="entry name" value="DNA-BINDING TRANSCRIPTIONAL ACTIVATOR DEVR_DOSR"/>
    <property type="match status" value="1"/>
</dbReference>
<dbReference type="EMBL" id="BMQW01000001">
    <property type="protein sequence ID" value="GGP75221.1"/>
    <property type="molecule type" value="Genomic_DNA"/>
</dbReference>
<comment type="caution">
    <text evidence="7">The sequence shown here is derived from an EMBL/GenBank/DDBJ whole genome shotgun (WGS) entry which is preliminary data.</text>
</comment>
<dbReference type="SUPFAM" id="SSF52172">
    <property type="entry name" value="CheY-like"/>
    <property type="match status" value="1"/>
</dbReference>
<dbReference type="SMART" id="SM00421">
    <property type="entry name" value="HTH_LUXR"/>
    <property type="match status" value="1"/>
</dbReference>
<feature type="domain" description="HTH luxR-type" evidence="5">
    <location>
        <begin position="147"/>
        <end position="212"/>
    </location>
</feature>
<evidence type="ECO:0000259" key="6">
    <source>
        <dbReference type="PROSITE" id="PS50110"/>
    </source>
</evidence>
<dbReference type="PROSITE" id="PS50043">
    <property type="entry name" value="HTH_LUXR_2"/>
    <property type="match status" value="1"/>
</dbReference>
<dbReference type="Pfam" id="PF00072">
    <property type="entry name" value="Response_reg"/>
    <property type="match status" value="1"/>
</dbReference>
<keyword evidence="4" id="KW-0597">Phosphoprotein</keyword>
<keyword evidence="1" id="KW-0805">Transcription regulation</keyword>
<evidence type="ECO:0000259" key="5">
    <source>
        <dbReference type="PROSITE" id="PS50043"/>
    </source>
</evidence>
<dbReference type="CDD" id="cd17537">
    <property type="entry name" value="REC_FixJ"/>
    <property type="match status" value="1"/>
</dbReference>
<dbReference type="GO" id="GO:0003677">
    <property type="term" value="F:DNA binding"/>
    <property type="evidence" value="ECO:0007669"/>
    <property type="project" value="UniProtKB-KW"/>
</dbReference>
<dbReference type="InterPro" id="IPR011006">
    <property type="entry name" value="CheY-like_superfamily"/>
</dbReference>
<proteinExistence type="predicted"/>
<dbReference type="PROSITE" id="PS50110">
    <property type="entry name" value="RESPONSE_REGULATORY"/>
    <property type="match status" value="1"/>
</dbReference>
<organism evidence="7 8">
    <name type="scientific">Shewanella ulleungensis</name>
    <dbReference type="NCBI Taxonomy" id="2282699"/>
    <lineage>
        <taxon>Bacteria</taxon>
        <taxon>Pseudomonadati</taxon>
        <taxon>Pseudomonadota</taxon>
        <taxon>Gammaproteobacteria</taxon>
        <taxon>Alteromonadales</taxon>
        <taxon>Shewanellaceae</taxon>
        <taxon>Shewanella</taxon>
    </lineage>
</organism>
<dbReference type="PANTHER" id="PTHR44688:SF16">
    <property type="entry name" value="DNA-BINDING TRANSCRIPTIONAL ACTIVATOR DEVR_DOSR"/>
    <property type="match status" value="1"/>
</dbReference>
<evidence type="ECO:0000256" key="2">
    <source>
        <dbReference type="ARBA" id="ARBA00023125"/>
    </source>
</evidence>